<dbReference type="AlphaFoldDB" id="A0A2R7YZB7"/>
<evidence type="ECO:0000313" key="3">
    <source>
        <dbReference type="EMBL" id="PUA81239.1"/>
    </source>
</evidence>
<dbReference type="SUPFAM" id="SSF53335">
    <property type="entry name" value="S-adenosyl-L-methionine-dependent methyltransferases"/>
    <property type="match status" value="1"/>
</dbReference>
<proteinExistence type="predicted"/>
<keyword evidence="3" id="KW-0489">Methyltransferase</keyword>
<sequence length="205" mass="22126">MGEDTHQHADALDWDERYGDDQLWSGHPNEQLVVEVSDLEPGTSLDVGCGEGADSIWLATRGWCATGIDVSARALGRAARAAEVAGVEVAWRPIGLEEFDPVTHDLVIAFYPALLREDGAVIETLLGAVAPGGTLLAVHHAFVDREVALEHGFDPDDYVGHDDLVAALTDRDGWTIELAEQRARTAPEGPGAHHHTDCVLRARRS</sequence>
<dbReference type="Gene3D" id="3.40.50.150">
    <property type="entry name" value="Vaccinia Virus protein VP39"/>
    <property type="match status" value="1"/>
</dbReference>
<protein>
    <submittedName>
        <fullName evidence="3">Methyltransferase type 11</fullName>
    </submittedName>
</protein>
<dbReference type="RefSeq" id="WP_108344180.1">
    <property type="nucleotide sequence ID" value="NZ_PYXZ01000003.1"/>
</dbReference>
<organism evidence="3 4">
    <name type="scientific">Nocardioides currus</name>
    <dbReference type="NCBI Taxonomy" id="2133958"/>
    <lineage>
        <taxon>Bacteria</taxon>
        <taxon>Bacillati</taxon>
        <taxon>Actinomycetota</taxon>
        <taxon>Actinomycetes</taxon>
        <taxon>Propionibacteriales</taxon>
        <taxon>Nocardioidaceae</taxon>
        <taxon>Nocardioides</taxon>
    </lineage>
</organism>
<reference evidence="3 4" key="1">
    <citation type="submission" date="2018-03" db="EMBL/GenBank/DDBJ databases">
        <authorList>
            <person name="Keele B.F."/>
        </authorList>
    </citation>
    <scope>NUCLEOTIDE SEQUENCE [LARGE SCALE GENOMIC DNA]</scope>
    <source>
        <strain evidence="3 4">IB-3</strain>
    </source>
</reference>
<dbReference type="GO" id="GO:0008168">
    <property type="term" value="F:methyltransferase activity"/>
    <property type="evidence" value="ECO:0007669"/>
    <property type="project" value="UniProtKB-KW"/>
</dbReference>
<dbReference type="CDD" id="cd02440">
    <property type="entry name" value="AdoMet_MTases"/>
    <property type="match status" value="1"/>
</dbReference>
<dbReference type="InterPro" id="IPR041698">
    <property type="entry name" value="Methyltransf_25"/>
</dbReference>
<feature type="region of interest" description="Disordered" evidence="1">
    <location>
        <begin position="183"/>
        <end position="205"/>
    </location>
</feature>
<feature type="compositionally biased region" description="Basic and acidic residues" evidence="1">
    <location>
        <begin position="194"/>
        <end position="205"/>
    </location>
</feature>
<gene>
    <name evidence="3" type="ORF">C7S10_09400</name>
</gene>
<dbReference type="EMBL" id="PYXZ01000003">
    <property type="protein sequence ID" value="PUA81239.1"/>
    <property type="molecule type" value="Genomic_DNA"/>
</dbReference>
<comment type="caution">
    <text evidence="3">The sequence shown here is derived from an EMBL/GenBank/DDBJ whole genome shotgun (WGS) entry which is preliminary data.</text>
</comment>
<dbReference type="Proteomes" id="UP000244867">
    <property type="component" value="Unassembled WGS sequence"/>
</dbReference>
<evidence type="ECO:0000313" key="4">
    <source>
        <dbReference type="Proteomes" id="UP000244867"/>
    </source>
</evidence>
<keyword evidence="3" id="KW-0808">Transferase</keyword>
<keyword evidence="4" id="KW-1185">Reference proteome</keyword>
<name>A0A2R7YZB7_9ACTN</name>
<dbReference type="OrthoDB" id="9786503at2"/>
<dbReference type="InterPro" id="IPR029063">
    <property type="entry name" value="SAM-dependent_MTases_sf"/>
</dbReference>
<dbReference type="GO" id="GO:0032259">
    <property type="term" value="P:methylation"/>
    <property type="evidence" value="ECO:0007669"/>
    <property type="project" value="UniProtKB-KW"/>
</dbReference>
<evidence type="ECO:0000256" key="1">
    <source>
        <dbReference type="SAM" id="MobiDB-lite"/>
    </source>
</evidence>
<dbReference type="Pfam" id="PF13649">
    <property type="entry name" value="Methyltransf_25"/>
    <property type="match status" value="1"/>
</dbReference>
<feature type="domain" description="Methyltransferase" evidence="2">
    <location>
        <begin position="45"/>
        <end position="133"/>
    </location>
</feature>
<accession>A0A2R7YZB7</accession>
<evidence type="ECO:0000259" key="2">
    <source>
        <dbReference type="Pfam" id="PF13649"/>
    </source>
</evidence>